<comment type="caution">
    <text evidence="1">The sequence shown here is derived from an EMBL/GenBank/DDBJ whole genome shotgun (WGS) entry which is preliminary data.</text>
</comment>
<dbReference type="OrthoDB" id="2015857at2759"/>
<proteinExistence type="predicted"/>
<accession>A0A2P6VH18</accession>
<dbReference type="EMBL" id="LHPF02000007">
    <property type="protein sequence ID" value="PSC73380.1"/>
    <property type="molecule type" value="Genomic_DNA"/>
</dbReference>
<dbReference type="AlphaFoldDB" id="A0A2P6VH18"/>
<dbReference type="PANTHER" id="PTHR37231:SF2">
    <property type="entry name" value="EXPRESSED PROTEIN"/>
    <property type="match status" value="1"/>
</dbReference>
<sequence>MQALSSTRPGALLGASAALGRRAPLSRGAVSAAPRRARVAPVAAASSEDVGTVGTAAIALGLLANPICLWSEYTLKTTGAGLPPGPGGALGAAEGISYLVILGVVGWSIATKVQTGSGLPAGPAGLLGAVEGFSYLSLLAGIVVAGLNASGI</sequence>
<keyword evidence="2" id="KW-1185">Reference proteome</keyword>
<evidence type="ECO:0000313" key="2">
    <source>
        <dbReference type="Proteomes" id="UP000239649"/>
    </source>
</evidence>
<dbReference type="Proteomes" id="UP000239649">
    <property type="component" value="Unassembled WGS sequence"/>
</dbReference>
<name>A0A2P6VH18_9CHLO</name>
<reference evidence="1 2" key="1">
    <citation type="journal article" date="2018" name="Plant J.">
        <title>Genome sequences of Chlorella sorokiniana UTEX 1602 and Micractinium conductrix SAG 241.80: implications to maltose excretion by a green alga.</title>
        <authorList>
            <person name="Arriola M.B."/>
            <person name="Velmurugan N."/>
            <person name="Zhang Y."/>
            <person name="Plunkett M.H."/>
            <person name="Hondzo H."/>
            <person name="Barney B.M."/>
        </authorList>
    </citation>
    <scope>NUCLEOTIDE SEQUENCE [LARGE SCALE GENOMIC DNA]</scope>
    <source>
        <strain evidence="1 2">SAG 241.80</strain>
    </source>
</reference>
<protein>
    <submittedName>
        <fullName evidence="1">Uncharacterized protein</fullName>
    </submittedName>
</protein>
<dbReference type="PANTHER" id="PTHR37231">
    <property type="entry name" value="EXPRESSED PROTEIN"/>
    <property type="match status" value="1"/>
</dbReference>
<evidence type="ECO:0000313" key="1">
    <source>
        <dbReference type="EMBL" id="PSC73380.1"/>
    </source>
</evidence>
<gene>
    <name evidence="1" type="ORF">C2E20_3528</name>
</gene>
<organism evidence="1 2">
    <name type="scientific">Micractinium conductrix</name>
    <dbReference type="NCBI Taxonomy" id="554055"/>
    <lineage>
        <taxon>Eukaryota</taxon>
        <taxon>Viridiplantae</taxon>
        <taxon>Chlorophyta</taxon>
        <taxon>core chlorophytes</taxon>
        <taxon>Trebouxiophyceae</taxon>
        <taxon>Chlorellales</taxon>
        <taxon>Chlorellaceae</taxon>
        <taxon>Chlorella clade</taxon>
        <taxon>Micractinium</taxon>
    </lineage>
</organism>